<dbReference type="Proteomes" id="UP000887560">
    <property type="component" value="Unplaced"/>
</dbReference>
<proteinExistence type="predicted"/>
<protein>
    <submittedName>
        <fullName evidence="3">Glucuronosyltransferase</fullName>
    </submittedName>
</protein>
<dbReference type="WBParaSite" id="scf7180000423204.g10436">
    <property type="protein sequence ID" value="scf7180000423204.g10436"/>
    <property type="gene ID" value="scf7180000423204.g10436"/>
</dbReference>
<keyword evidence="2" id="KW-1185">Reference proteome</keyword>
<name>A0A915P7E8_9BILA</name>
<evidence type="ECO:0000313" key="2">
    <source>
        <dbReference type="Proteomes" id="UP000887560"/>
    </source>
</evidence>
<organism evidence="2 3">
    <name type="scientific">Meloidogyne floridensis</name>
    <dbReference type="NCBI Taxonomy" id="298350"/>
    <lineage>
        <taxon>Eukaryota</taxon>
        <taxon>Metazoa</taxon>
        <taxon>Ecdysozoa</taxon>
        <taxon>Nematoda</taxon>
        <taxon>Chromadorea</taxon>
        <taxon>Rhabditida</taxon>
        <taxon>Tylenchina</taxon>
        <taxon>Tylenchomorpha</taxon>
        <taxon>Tylenchoidea</taxon>
        <taxon>Meloidogynidae</taxon>
        <taxon>Meloidogyninae</taxon>
        <taxon>Meloidogyne</taxon>
    </lineage>
</organism>
<accession>A0A915P7E8</accession>
<feature type="chain" id="PRO_5038100133" evidence="1">
    <location>
        <begin position="19"/>
        <end position="379"/>
    </location>
</feature>
<evidence type="ECO:0000313" key="3">
    <source>
        <dbReference type="WBParaSite" id="scf7180000423204.g10436"/>
    </source>
</evidence>
<keyword evidence="1" id="KW-0732">Signal</keyword>
<sequence length="379" mass="43765">MFKLILLTICILIFVNISQPNKSCKYSKNGKENKISKIFLSRHKRGLNTKNDCEEGTSSVDQLIKNFEKLSLTDKEKKKGLYICDNFFYSHAKLNEVLANILSEEYEMLYQSLFHLQDVVVYTRSVGGYPVNPKNVNLIINVPISENKLDKNIIEKEGIEKAFDKFRYDIKFITGIYEEIISNKQVKIGEEMIGVYDWLSKQKYSFGIAESNYIVGPFFIFEALGIENTFAVLASVFIPAYLQYLGIDVTLYNIPEYSSSMPGDWLNNEGLLEKGCKRHIENMIKKVVASRELAYFHSQLTLAMFNSFFNERNVKDLKLPSPIEFLFKKIKLHFVNQNSLANFKEFPVSEDIIYIGGLLVEENEILIQEKVKVDDNEVF</sequence>
<reference evidence="3" key="1">
    <citation type="submission" date="2022-11" db="UniProtKB">
        <authorList>
            <consortium name="WormBaseParasite"/>
        </authorList>
    </citation>
    <scope>IDENTIFICATION</scope>
</reference>
<feature type="signal peptide" evidence="1">
    <location>
        <begin position="1"/>
        <end position="18"/>
    </location>
</feature>
<evidence type="ECO:0000256" key="1">
    <source>
        <dbReference type="SAM" id="SignalP"/>
    </source>
</evidence>
<dbReference type="AlphaFoldDB" id="A0A915P7E8"/>